<proteinExistence type="predicted"/>
<keyword evidence="1" id="KW-0812">Transmembrane</keyword>
<dbReference type="EMBL" id="AUPL01003330">
    <property type="protein sequence ID" value="ESL08957.1"/>
    <property type="molecule type" value="Genomic_DNA"/>
</dbReference>
<dbReference type="AlphaFoldDB" id="A0A061J6M7"/>
<dbReference type="OrthoDB" id="261608at2759"/>
<keyword evidence="3" id="KW-1185">Reference proteome</keyword>
<dbReference type="VEuPathDB" id="TriTrypDB:TRSC58_03330"/>
<sequence length="93" mass="10760">MLRSTGVKRLPPRFFFRGRCNTATYYSSRGGAEGHPDMVAECVDGGRTDPEWMWVKLLCLFCVGSTLGTSLWQIYFYEQAKLFKDEPWSPFKH</sequence>
<protein>
    <submittedName>
        <fullName evidence="2">Uncharacterized protein</fullName>
    </submittedName>
</protein>
<reference evidence="2 3" key="1">
    <citation type="submission" date="2013-07" db="EMBL/GenBank/DDBJ databases">
        <authorList>
            <person name="Stoco P.H."/>
            <person name="Wagner G."/>
            <person name="Gerber A."/>
            <person name="Zaha A."/>
            <person name="Thompson C."/>
            <person name="Bartholomeu D.C."/>
            <person name="Luckemeyer D.D."/>
            <person name="Bahia D."/>
            <person name="Loreto E."/>
            <person name="Prestes E.B."/>
            <person name="Lima F.M."/>
            <person name="Rodrigues-Luiz G."/>
            <person name="Vallejo G.A."/>
            <person name="Filho J.F."/>
            <person name="Monteiro K.M."/>
            <person name="Tyler K.M."/>
            <person name="de Almeida L.G."/>
            <person name="Ortiz M.F."/>
            <person name="Siervo M.A."/>
            <person name="de Moraes M.H."/>
            <person name="Cunha O.L."/>
            <person name="Mendonca-Neto R."/>
            <person name="Silva R."/>
            <person name="Teixeira S.M."/>
            <person name="Murta S.M."/>
            <person name="Sincero T.C."/>
            <person name="Mendes T.A."/>
            <person name="Urmenyi T.P."/>
            <person name="Silva V.G."/>
            <person name="da Rocha W.D."/>
            <person name="Andersson B."/>
            <person name="Romanha A.J."/>
            <person name="Steindel M."/>
            <person name="de Vasconcelos A.T."/>
            <person name="Grisard E.C."/>
        </authorList>
    </citation>
    <scope>NUCLEOTIDE SEQUENCE [LARGE SCALE GENOMIC DNA]</scope>
    <source>
        <strain evidence="2 3">SC58</strain>
    </source>
</reference>
<keyword evidence="1" id="KW-1133">Transmembrane helix</keyword>
<evidence type="ECO:0000256" key="1">
    <source>
        <dbReference type="SAM" id="Phobius"/>
    </source>
</evidence>
<comment type="caution">
    <text evidence="2">The sequence shown here is derived from an EMBL/GenBank/DDBJ whole genome shotgun (WGS) entry which is preliminary data.</text>
</comment>
<gene>
    <name evidence="2" type="ORF">TRSC58_03330</name>
</gene>
<dbReference type="Proteomes" id="UP000031737">
    <property type="component" value="Unassembled WGS sequence"/>
</dbReference>
<accession>A0A061J6M7</accession>
<feature type="transmembrane region" description="Helical" evidence="1">
    <location>
        <begin position="57"/>
        <end position="77"/>
    </location>
</feature>
<organism evidence="2 3">
    <name type="scientific">Trypanosoma rangeli SC58</name>
    <dbReference type="NCBI Taxonomy" id="429131"/>
    <lineage>
        <taxon>Eukaryota</taxon>
        <taxon>Discoba</taxon>
        <taxon>Euglenozoa</taxon>
        <taxon>Kinetoplastea</taxon>
        <taxon>Metakinetoplastina</taxon>
        <taxon>Trypanosomatida</taxon>
        <taxon>Trypanosomatidae</taxon>
        <taxon>Trypanosoma</taxon>
        <taxon>Herpetosoma</taxon>
    </lineage>
</organism>
<keyword evidence="1" id="KW-0472">Membrane</keyword>
<evidence type="ECO:0000313" key="3">
    <source>
        <dbReference type="Proteomes" id="UP000031737"/>
    </source>
</evidence>
<evidence type="ECO:0000313" key="2">
    <source>
        <dbReference type="EMBL" id="ESL08957.1"/>
    </source>
</evidence>
<name>A0A061J6M7_TRYRA</name>